<dbReference type="EMBL" id="CP071517">
    <property type="protein sequence ID" value="QSX75011.1"/>
    <property type="molecule type" value="Genomic_DNA"/>
</dbReference>
<evidence type="ECO:0000256" key="2">
    <source>
        <dbReference type="SAM" id="SignalP"/>
    </source>
</evidence>
<evidence type="ECO:0000313" key="4">
    <source>
        <dbReference type="Proteomes" id="UP000663400"/>
    </source>
</evidence>
<feature type="region of interest" description="Disordered" evidence="1">
    <location>
        <begin position="43"/>
        <end position="97"/>
    </location>
</feature>
<feature type="chain" id="PRO_5045855742" evidence="2">
    <location>
        <begin position="22"/>
        <end position="97"/>
    </location>
</feature>
<feature type="signal peptide" evidence="2">
    <location>
        <begin position="1"/>
        <end position="21"/>
    </location>
</feature>
<evidence type="ECO:0000256" key="1">
    <source>
        <dbReference type="SAM" id="MobiDB-lite"/>
    </source>
</evidence>
<proteinExistence type="predicted"/>
<feature type="compositionally biased region" description="Polar residues" evidence="1">
    <location>
        <begin position="86"/>
        <end position="97"/>
    </location>
</feature>
<organism evidence="3 4">
    <name type="scientific">Lysobacter arenosi</name>
    <dbReference type="NCBI Taxonomy" id="2795387"/>
    <lineage>
        <taxon>Bacteria</taxon>
        <taxon>Pseudomonadati</taxon>
        <taxon>Pseudomonadota</taxon>
        <taxon>Gammaproteobacteria</taxon>
        <taxon>Lysobacterales</taxon>
        <taxon>Lysobacteraceae</taxon>
        <taxon>Lysobacter</taxon>
    </lineage>
</organism>
<reference evidence="3 4" key="1">
    <citation type="submission" date="2021-02" db="EMBL/GenBank/DDBJ databases">
        <title>Lysobacter arenosi sp. nov., isolated from soil of gangwondo yeongwol, south Korea.</title>
        <authorList>
            <person name="Kim K.R."/>
            <person name="Kim K.H."/>
            <person name="Jeon C.O."/>
        </authorList>
    </citation>
    <scope>NUCLEOTIDE SEQUENCE [LARGE SCALE GENOMIC DNA]</scope>
    <source>
        <strain evidence="3 4">R7</strain>
    </source>
</reference>
<dbReference type="Proteomes" id="UP000663400">
    <property type="component" value="Chromosome"/>
</dbReference>
<evidence type="ECO:0000313" key="3">
    <source>
        <dbReference type="EMBL" id="QSX75011.1"/>
    </source>
</evidence>
<protein>
    <submittedName>
        <fullName evidence="3">Uncharacterized protein</fullName>
    </submittedName>
</protein>
<accession>A0ABX7RDN8</accession>
<feature type="compositionally biased region" description="Basic and acidic residues" evidence="1">
    <location>
        <begin position="56"/>
        <end position="65"/>
    </location>
</feature>
<keyword evidence="4" id="KW-1185">Reference proteome</keyword>
<name>A0ABX7RDN8_9GAMM</name>
<gene>
    <name evidence="3" type="ORF">HIV01_000035</name>
</gene>
<sequence length="97" mass="10575">MRVLIVIGACVALLHSLPVRADCTLAFAPPEIRQAASEHYYRSFKRDATPPGRLPSAERHDEVRNPETGNTRSDNVRNLGAPPSTDRLQPSPTASGE</sequence>
<dbReference type="RefSeq" id="WP_200604260.1">
    <property type="nucleotide sequence ID" value="NZ_CP071517.1"/>
</dbReference>
<keyword evidence="2" id="KW-0732">Signal</keyword>